<organism evidence="2 3">
    <name type="scientific">Comamonas denitrificans</name>
    <dbReference type="NCBI Taxonomy" id="117506"/>
    <lineage>
        <taxon>Bacteria</taxon>
        <taxon>Pseudomonadati</taxon>
        <taxon>Pseudomonadota</taxon>
        <taxon>Betaproteobacteria</taxon>
        <taxon>Burkholderiales</taxon>
        <taxon>Comamonadaceae</taxon>
        <taxon>Comamonas</taxon>
    </lineage>
</organism>
<dbReference type="Gene3D" id="3.15.10.40">
    <property type="entry name" value="Uncharacterised protein PF07273, DUF1439"/>
    <property type="match status" value="1"/>
</dbReference>
<dbReference type="RefSeq" id="WP_207575657.1">
    <property type="nucleotide sequence ID" value="NZ_JAFNME010000023.1"/>
</dbReference>
<proteinExistence type="predicted"/>
<protein>
    <submittedName>
        <fullName evidence="2">DUF1439 domain-containing protein</fullName>
    </submittedName>
</protein>
<dbReference type="PROSITE" id="PS51257">
    <property type="entry name" value="PROKAR_LIPOPROTEIN"/>
    <property type="match status" value="1"/>
</dbReference>
<dbReference type="AlphaFoldDB" id="A0A939GY25"/>
<evidence type="ECO:0000313" key="3">
    <source>
        <dbReference type="Proteomes" id="UP000664731"/>
    </source>
</evidence>
<name>A0A939GY25_9BURK</name>
<feature type="chain" id="PRO_5037648777" evidence="1">
    <location>
        <begin position="23"/>
        <end position="183"/>
    </location>
</feature>
<feature type="signal peptide" evidence="1">
    <location>
        <begin position="1"/>
        <end position="22"/>
    </location>
</feature>
<sequence length="183" mass="19661">MQRRSFLAVLPLGALLAACSPAVPTQWLIGTETIEAALQRRFPHDLPLAGLLQLSLAQPVLTLHPPTQQIEALLQAALSGPALGKVYTGAVSLRCTLVFDAATASVQAQQVQVQQMRLDGAPEALAQMFSAYGPYVVEHVLQDWPLYTLSAEQQQQLSRLHLAVGDITVHADGLRIALHSVSS</sequence>
<keyword evidence="1" id="KW-0732">Signal</keyword>
<dbReference type="Proteomes" id="UP000664731">
    <property type="component" value="Unassembled WGS sequence"/>
</dbReference>
<accession>A0A939GY25</accession>
<evidence type="ECO:0000313" key="2">
    <source>
        <dbReference type="EMBL" id="MBO1250254.1"/>
    </source>
</evidence>
<reference evidence="2" key="1">
    <citation type="submission" date="2021-03" db="EMBL/GenBank/DDBJ databases">
        <title>Comamonas denitrificans.</title>
        <authorList>
            <person name="Finster K."/>
        </authorList>
    </citation>
    <scope>NUCLEOTIDE SEQUENCE</scope>
    <source>
        <strain evidence="2">MM2021_4</strain>
    </source>
</reference>
<dbReference type="EMBL" id="JAFNME010000023">
    <property type="protein sequence ID" value="MBO1250254.1"/>
    <property type="molecule type" value="Genomic_DNA"/>
</dbReference>
<keyword evidence="3" id="KW-1185">Reference proteome</keyword>
<comment type="caution">
    <text evidence="2">The sequence shown here is derived from an EMBL/GenBank/DDBJ whole genome shotgun (WGS) entry which is preliminary data.</text>
</comment>
<gene>
    <name evidence="2" type="ORF">J1777_10520</name>
</gene>
<evidence type="ECO:0000256" key="1">
    <source>
        <dbReference type="SAM" id="SignalP"/>
    </source>
</evidence>